<evidence type="ECO:0000256" key="1">
    <source>
        <dbReference type="ARBA" id="ARBA00004141"/>
    </source>
</evidence>
<evidence type="ECO:0000256" key="11">
    <source>
        <dbReference type="SAM" id="Phobius"/>
    </source>
</evidence>
<dbReference type="EMBL" id="BNAS01000001">
    <property type="protein sequence ID" value="GHH67337.1"/>
    <property type="molecule type" value="Genomic_DNA"/>
</dbReference>
<dbReference type="RefSeq" id="WP_189668014.1">
    <property type="nucleotide sequence ID" value="NZ_BNAS01000001.1"/>
</dbReference>
<evidence type="ECO:0000256" key="2">
    <source>
        <dbReference type="ARBA" id="ARBA00006214"/>
    </source>
</evidence>
<evidence type="ECO:0000313" key="13">
    <source>
        <dbReference type="EMBL" id="GHH67337.1"/>
    </source>
</evidence>
<accession>A0A919FK01</accession>
<comment type="caution">
    <text evidence="13">The sequence shown here is derived from an EMBL/GenBank/DDBJ whole genome shotgun (WGS) entry which is preliminary data.</text>
</comment>
<keyword evidence="9" id="KW-0676">Redox-active center</keyword>
<evidence type="ECO:0000256" key="3">
    <source>
        <dbReference type="ARBA" id="ARBA00022692"/>
    </source>
</evidence>
<reference evidence="13" key="1">
    <citation type="journal article" date="2014" name="Int. J. Syst. Evol. Microbiol.">
        <title>Complete genome sequence of Corynebacterium casei LMG S-19264T (=DSM 44701T), isolated from a smear-ripened cheese.</title>
        <authorList>
            <consortium name="US DOE Joint Genome Institute (JGI-PGF)"/>
            <person name="Walter F."/>
            <person name="Albersmeier A."/>
            <person name="Kalinowski J."/>
            <person name="Ruckert C."/>
        </authorList>
    </citation>
    <scope>NUCLEOTIDE SEQUENCE</scope>
    <source>
        <strain evidence="13">CGMCC 4.7398</strain>
    </source>
</reference>
<proteinExistence type="inferred from homology"/>
<keyword evidence="5 11" id="KW-1133">Transmembrane helix</keyword>
<keyword evidence="4" id="KW-0874">Quinone</keyword>
<keyword evidence="14" id="KW-1185">Reference proteome</keyword>
<evidence type="ECO:0000259" key="12">
    <source>
        <dbReference type="SMART" id="SM00756"/>
    </source>
</evidence>
<dbReference type="InterPro" id="IPR012932">
    <property type="entry name" value="VKOR"/>
</dbReference>
<feature type="transmembrane region" description="Helical" evidence="11">
    <location>
        <begin position="35"/>
        <end position="54"/>
    </location>
</feature>
<keyword evidence="8" id="KW-1015">Disulfide bond</keyword>
<sequence>MTETGATTTSSDSSTSGQNDVASPGRSPFGARTMGLLLVVLGGIGFAASFALAWEKYLKLLDPDRTASCSINLFVDCGAAMSSWQGALLGFPNPYLGVAAFPVVITTGVMLLLGTRLPRWYWMSLLAGTVLGQALVFFLMWTSFYTIVALCPYCMVVWVIMWPLLWYQLVRGVQSGDLPVGAGLRNAMVANSGLILAIGYVAAVAWLMLAVGADLVASF</sequence>
<evidence type="ECO:0000256" key="8">
    <source>
        <dbReference type="ARBA" id="ARBA00023157"/>
    </source>
</evidence>
<dbReference type="GO" id="GO:0048038">
    <property type="term" value="F:quinone binding"/>
    <property type="evidence" value="ECO:0007669"/>
    <property type="project" value="UniProtKB-KW"/>
</dbReference>
<keyword evidence="7 11" id="KW-0472">Membrane</keyword>
<dbReference type="SMART" id="SM00756">
    <property type="entry name" value="VKc"/>
    <property type="match status" value="1"/>
</dbReference>
<dbReference type="AlphaFoldDB" id="A0A919FK01"/>
<gene>
    <name evidence="13" type="ORF">GCM10017772_08920</name>
</gene>
<feature type="transmembrane region" description="Helical" evidence="11">
    <location>
        <begin position="188"/>
        <end position="209"/>
    </location>
</feature>
<evidence type="ECO:0000256" key="9">
    <source>
        <dbReference type="ARBA" id="ARBA00023284"/>
    </source>
</evidence>
<keyword evidence="3 11" id="KW-0812">Transmembrane</keyword>
<feature type="transmembrane region" description="Helical" evidence="11">
    <location>
        <begin position="120"/>
        <end position="141"/>
    </location>
</feature>
<evidence type="ECO:0000256" key="6">
    <source>
        <dbReference type="ARBA" id="ARBA00023002"/>
    </source>
</evidence>
<feature type="transmembrane region" description="Helical" evidence="11">
    <location>
        <begin position="147"/>
        <end position="167"/>
    </location>
</feature>
<dbReference type="CDD" id="cd12922">
    <property type="entry name" value="VKOR_5"/>
    <property type="match status" value="1"/>
</dbReference>
<protein>
    <recommendedName>
        <fullName evidence="12">Vitamin K epoxide reductase domain-containing protein</fullName>
    </recommendedName>
</protein>
<comment type="similarity">
    <text evidence="2">Belongs to the VKOR family.</text>
</comment>
<comment type="subcellular location">
    <subcellularLocation>
        <location evidence="1">Membrane</location>
        <topology evidence="1">Multi-pass membrane protein</topology>
    </subcellularLocation>
</comment>
<keyword evidence="6" id="KW-0560">Oxidoreductase</keyword>
<dbReference type="InterPro" id="IPR041714">
    <property type="entry name" value="VKOR_Actinobacteria"/>
</dbReference>
<dbReference type="Gene3D" id="1.20.1440.130">
    <property type="entry name" value="VKOR domain"/>
    <property type="match status" value="1"/>
</dbReference>
<dbReference type="Proteomes" id="UP000627369">
    <property type="component" value="Unassembled WGS sequence"/>
</dbReference>
<name>A0A919FK01_9MICO</name>
<evidence type="ECO:0000256" key="7">
    <source>
        <dbReference type="ARBA" id="ARBA00023136"/>
    </source>
</evidence>
<reference evidence="13" key="2">
    <citation type="submission" date="2020-09" db="EMBL/GenBank/DDBJ databases">
        <authorList>
            <person name="Sun Q."/>
            <person name="Zhou Y."/>
        </authorList>
    </citation>
    <scope>NUCLEOTIDE SEQUENCE</scope>
    <source>
        <strain evidence="13">CGMCC 4.7398</strain>
    </source>
</reference>
<dbReference type="InterPro" id="IPR038354">
    <property type="entry name" value="VKOR_sf"/>
</dbReference>
<organism evidence="13 14">
    <name type="scientific">Promicromonospora soli</name>
    <dbReference type="NCBI Taxonomy" id="2035533"/>
    <lineage>
        <taxon>Bacteria</taxon>
        <taxon>Bacillati</taxon>
        <taxon>Actinomycetota</taxon>
        <taxon>Actinomycetes</taxon>
        <taxon>Micrococcales</taxon>
        <taxon>Promicromonosporaceae</taxon>
        <taxon>Promicromonospora</taxon>
    </lineage>
</organism>
<dbReference type="Pfam" id="PF07884">
    <property type="entry name" value="VKOR"/>
    <property type="match status" value="1"/>
</dbReference>
<evidence type="ECO:0000256" key="10">
    <source>
        <dbReference type="SAM" id="MobiDB-lite"/>
    </source>
</evidence>
<evidence type="ECO:0000256" key="5">
    <source>
        <dbReference type="ARBA" id="ARBA00022989"/>
    </source>
</evidence>
<feature type="transmembrane region" description="Helical" evidence="11">
    <location>
        <begin position="94"/>
        <end position="113"/>
    </location>
</feature>
<dbReference type="GO" id="GO:0016491">
    <property type="term" value="F:oxidoreductase activity"/>
    <property type="evidence" value="ECO:0007669"/>
    <property type="project" value="UniProtKB-KW"/>
</dbReference>
<feature type="domain" description="Vitamin K epoxide reductase" evidence="12">
    <location>
        <begin position="31"/>
        <end position="172"/>
    </location>
</feature>
<evidence type="ECO:0000256" key="4">
    <source>
        <dbReference type="ARBA" id="ARBA00022719"/>
    </source>
</evidence>
<feature type="compositionally biased region" description="Low complexity" evidence="10">
    <location>
        <begin position="1"/>
        <end position="16"/>
    </location>
</feature>
<feature type="region of interest" description="Disordered" evidence="10">
    <location>
        <begin position="1"/>
        <end position="25"/>
    </location>
</feature>
<evidence type="ECO:0000313" key="14">
    <source>
        <dbReference type="Proteomes" id="UP000627369"/>
    </source>
</evidence>
<dbReference type="GO" id="GO:0016020">
    <property type="term" value="C:membrane"/>
    <property type="evidence" value="ECO:0007669"/>
    <property type="project" value="UniProtKB-SubCell"/>
</dbReference>